<evidence type="ECO:0000256" key="2">
    <source>
        <dbReference type="SAM" id="SignalP"/>
    </source>
</evidence>
<feature type="compositionally biased region" description="Low complexity" evidence="1">
    <location>
        <begin position="144"/>
        <end position="169"/>
    </location>
</feature>
<feature type="region of interest" description="Disordered" evidence="1">
    <location>
        <begin position="136"/>
        <end position="169"/>
    </location>
</feature>
<dbReference type="AlphaFoldDB" id="A0AAD4ETH5"/>
<protein>
    <recommendedName>
        <fullName evidence="5">Prp 4 CRoW domain-containing protein</fullName>
    </recommendedName>
</protein>
<evidence type="ECO:0000313" key="3">
    <source>
        <dbReference type="EMBL" id="KAG7287065.1"/>
    </source>
</evidence>
<feature type="signal peptide" evidence="2">
    <location>
        <begin position="1"/>
        <end position="20"/>
    </location>
</feature>
<gene>
    <name evidence="3" type="ORF">NEMBOFW57_006566</name>
</gene>
<keyword evidence="4" id="KW-1185">Reference proteome</keyword>
<comment type="caution">
    <text evidence="3">The sequence shown here is derived from an EMBL/GenBank/DDBJ whole genome shotgun (WGS) entry which is preliminary data.</text>
</comment>
<keyword evidence="2" id="KW-0732">Signal</keyword>
<proteinExistence type="predicted"/>
<sequence>MLVKSVAALAALTFAANVAAEPTPYQPSMMKAASRSLFGVVRRQELGYQPEQAVCGAGTTCEQACGAGYTTCSSADSQVHCFNPAAGEVCCPNKSGDSCDAGYYCTSDTKGETWCCPEGMDLVACAAAYTVTGGLVSQTPPPRLSTSTSSSSTSTAPPTTTTSSSSFSVGLNTTSTAGGSSTWNPSFVPTSSYVRPNSTSVSTAKPSAQPTTTKIPEGAASVVGPASALVFLAAGFAALL</sequence>
<name>A0AAD4ETH5_9PEZI</name>
<feature type="chain" id="PRO_5042009982" description="Prp 4 CRoW domain-containing protein" evidence="2">
    <location>
        <begin position="21"/>
        <end position="240"/>
    </location>
</feature>
<evidence type="ECO:0008006" key="5">
    <source>
        <dbReference type="Google" id="ProtNLM"/>
    </source>
</evidence>
<dbReference type="Proteomes" id="UP001197093">
    <property type="component" value="Unassembled WGS sequence"/>
</dbReference>
<accession>A0AAD4ETH5</accession>
<reference evidence="3" key="1">
    <citation type="submission" date="2023-02" db="EMBL/GenBank/DDBJ databases">
        <authorList>
            <person name="Palmer J.M."/>
        </authorList>
    </citation>
    <scope>NUCLEOTIDE SEQUENCE</scope>
    <source>
        <strain evidence="3">FW57</strain>
    </source>
</reference>
<organism evidence="3 4">
    <name type="scientific">Staphylotrichum longicolle</name>
    <dbReference type="NCBI Taxonomy" id="669026"/>
    <lineage>
        <taxon>Eukaryota</taxon>
        <taxon>Fungi</taxon>
        <taxon>Dikarya</taxon>
        <taxon>Ascomycota</taxon>
        <taxon>Pezizomycotina</taxon>
        <taxon>Sordariomycetes</taxon>
        <taxon>Sordariomycetidae</taxon>
        <taxon>Sordariales</taxon>
        <taxon>Chaetomiaceae</taxon>
        <taxon>Staphylotrichum</taxon>
    </lineage>
</organism>
<evidence type="ECO:0000256" key="1">
    <source>
        <dbReference type="SAM" id="MobiDB-lite"/>
    </source>
</evidence>
<feature type="region of interest" description="Disordered" evidence="1">
    <location>
        <begin position="194"/>
        <end position="213"/>
    </location>
</feature>
<dbReference type="EMBL" id="JAHCVI010000003">
    <property type="protein sequence ID" value="KAG7287065.1"/>
    <property type="molecule type" value="Genomic_DNA"/>
</dbReference>
<evidence type="ECO:0000313" key="4">
    <source>
        <dbReference type="Proteomes" id="UP001197093"/>
    </source>
</evidence>